<feature type="region of interest" description="Disordered" evidence="1">
    <location>
        <begin position="54"/>
        <end position="73"/>
    </location>
</feature>
<evidence type="ECO:0000313" key="3">
    <source>
        <dbReference type="Proteomes" id="UP001199070"/>
    </source>
</evidence>
<proteinExistence type="predicted"/>
<comment type="caution">
    <text evidence="2">The sequence shown here is derived from an EMBL/GenBank/DDBJ whole genome shotgun (WGS) entry which is preliminary data.</text>
</comment>
<evidence type="ECO:0000256" key="1">
    <source>
        <dbReference type="SAM" id="MobiDB-lite"/>
    </source>
</evidence>
<reference evidence="2" key="1">
    <citation type="submission" date="2023-08" db="EMBL/GenBank/DDBJ databases">
        <title>A collection of bacterial strains from the Burkholderia cepacia Research Laboratory and Repository.</title>
        <authorList>
            <person name="Lipuma J."/>
            <person name="Spilker T."/>
        </authorList>
    </citation>
    <scope>NUCLEOTIDE SEQUENCE</scope>
    <source>
        <strain evidence="2">AU0862</strain>
    </source>
</reference>
<evidence type="ECO:0000313" key="2">
    <source>
        <dbReference type="EMBL" id="MCA8382002.1"/>
    </source>
</evidence>
<dbReference type="Proteomes" id="UP001199070">
    <property type="component" value="Unassembled WGS sequence"/>
</dbReference>
<sequence length="73" mass="8387">MFQERIRIRHATSKHAIVGIWRRSHNAGGKRLDGRQRMAVAVAIKRAPMDTLKKRCKSATSYRSHATPMRYPA</sequence>
<dbReference type="RefSeq" id="WP_226134785.1">
    <property type="nucleotide sequence ID" value="NZ_JAIZTC010000007.1"/>
</dbReference>
<dbReference type="AlphaFoldDB" id="A0AAW4TFL7"/>
<organism evidence="2 3">
    <name type="scientific">Burkholderia cenocepacia</name>
    <dbReference type="NCBI Taxonomy" id="95486"/>
    <lineage>
        <taxon>Bacteria</taxon>
        <taxon>Pseudomonadati</taxon>
        <taxon>Pseudomonadota</taxon>
        <taxon>Betaproteobacteria</taxon>
        <taxon>Burkholderiales</taxon>
        <taxon>Burkholderiaceae</taxon>
        <taxon>Burkholderia</taxon>
        <taxon>Burkholderia cepacia complex</taxon>
    </lineage>
</organism>
<accession>A0AAW4TFL7</accession>
<protein>
    <submittedName>
        <fullName evidence="2">Uncharacterized protein</fullName>
    </submittedName>
</protein>
<gene>
    <name evidence="2" type="ORF">LGN22_24185</name>
</gene>
<dbReference type="EMBL" id="JAIZTC010000007">
    <property type="protein sequence ID" value="MCA8382002.1"/>
    <property type="molecule type" value="Genomic_DNA"/>
</dbReference>
<name>A0AAW4TFL7_9BURK</name>